<dbReference type="Proteomes" id="UP000501058">
    <property type="component" value="Chromosome"/>
</dbReference>
<feature type="domain" description="DUF306" evidence="2">
    <location>
        <begin position="148"/>
        <end position="255"/>
    </location>
</feature>
<dbReference type="InterPro" id="IPR053147">
    <property type="entry name" value="Hsp_HslJ-like"/>
</dbReference>
<dbReference type="Gene3D" id="2.40.128.270">
    <property type="match status" value="2"/>
</dbReference>
<accession>A0A6G7Y7L5</accession>
<feature type="chain" id="PRO_5026201310" evidence="1">
    <location>
        <begin position="24"/>
        <end position="262"/>
    </location>
</feature>
<evidence type="ECO:0000256" key="1">
    <source>
        <dbReference type="SAM" id="SignalP"/>
    </source>
</evidence>
<sequence>MTIRTFWVALCALPLLLTGCAYDAVPAGTPRPDAANSDPRGTSWVLEDLRGAAPVAGSTVTALFGADGRVSGSAGCNRYQASFTLHGDTLTVGDATSTMMACAPDVMTQETAFLSALKEVRTYAARFDRLELRDASGKAILAFAVTSQDLDGTKWVVTGFNNGAGGVTSPIVDTEVTVAFTGDSVSANAGCNAINGAATFSDGTIKLGPLATTRKMCPAPEGVMQQEQQFAAALEKATSYQIEGDTLRLAEGGATMVTARRG</sequence>
<keyword evidence="1" id="KW-0732">Signal</keyword>
<organism evidence="3 4">
    <name type="scientific">Propioniciclava coleopterorum</name>
    <dbReference type="NCBI Taxonomy" id="2714937"/>
    <lineage>
        <taxon>Bacteria</taxon>
        <taxon>Bacillati</taxon>
        <taxon>Actinomycetota</taxon>
        <taxon>Actinomycetes</taxon>
        <taxon>Propionibacteriales</taxon>
        <taxon>Propionibacteriaceae</taxon>
        <taxon>Propioniciclava</taxon>
    </lineage>
</organism>
<dbReference type="PANTHER" id="PTHR35535:SF1">
    <property type="entry name" value="HEAT SHOCK PROTEIN HSLJ"/>
    <property type="match status" value="1"/>
</dbReference>
<reference evidence="3 4" key="1">
    <citation type="submission" date="2020-03" db="EMBL/GenBank/DDBJ databases">
        <title>Propioniciclava sp. nov., isolated from Hydrophilus acuminatus.</title>
        <authorList>
            <person name="Hyun D.-W."/>
            <person name="Bae J.-W."/>
        </authorList>
    </citation>
    <scope>NUCLEOTIDE SEQUENCE [LARGE SCALE GENOMIC DNA]</scope>
    <source>
        <strain evidence="3 4">HDW11</strain>
    </source>
</reference>
<gene>
    <name evidence="3" type="ORF">G7070_10515</name>
</gene>
<feature type="domain" description="DUF306" evidence="2">
    <location>
        <begin position="40"/>
        <end position="143"/>
    </location>
</feature>
<proteinExistence type="predicted"/>
<feature type="signal peptide" evidence="1">
    <location>
        <begin position="1"/>
        <end position="23"/>
    </location>
</feature>
<dbReference type="AlphaFoldDB" id="A0A6G7Y7L5"/>
<protein>
    <submittedName>
        <fullName evidence="3">META domain-containing protein</fullName>
    </submittedName>
</protein>
<dbReference type="Pfam" id="PF03724">
    <property type="entry name" value="META"/>
    <property type="match status" value="2"/>
</dbReference>
<dbReference type="InterPro" id="IPR005184">
    <property type="entry name" value="DUF306_Meta_HslJ"/>
</dbReference>
<keyword evidence="4" id="KW-1185">Reference proteome</keyword>
<evidence type="ECO:0000259" key="2">
    <source>
        <dbReference type="Pfam" id="PF03724"/>
    </source>
</evidence>
<evidence type="ECO:0000313" key="3">
    <source>
        <dbReference type="EMBL" id="QIK72621.1"/>
    </source>
</evidence>
<dbReference type="RefSeq" id="WP_166233695.1">
    <property type="nucleotide sequence ID" value="NZ_CP049865.1"/>
</dbReference>
<dbReference type="EMBL" id="CP049865">
    <property type="protein sequence ID" value="QIK72621.1"/>
    <property type="molecule type" value="Genomic_DNA"/>
</dbReference>
<dbReference type="KEGG" id="prv:G7070_10515"/>
<name>A0A6G7Y7L5_9ACTN</name>
<dbReference type="InterPro" id="IPR038670">
    <property type="entry name" value="HslJ-like_sf"/>
</dbReference>
<dbReference type="PANTHER" id="PTHR35535">
    <property type="entry name" value="HEAT SHOCK PROTEIN HSLJ"/>
    <property type="match status" value="1"/>
</dbReference>
<dbReference type="PROSITE" id="PS51257">
    <property type="entry name" value="PROKAR_LIPOPROTEIN"/>
    <property type="match status" value="1"/>
</dbReference>
<evidence type="ECO:0000313" key="4">
    <source>
        <dbReference type="Proteomes" id="UP000501058"/>
    </source>
</evidence>